<evidence type="ECO:0000256" key="1">
    <source>
        <dbReference type="SAM" id="MobiDB-lite"/>
    </source>
</evidence>
<feature type="compositionally biased region" description="Pro residues" evidence="1">
    <location>
        <begin position="81"/>
        <end position="101"/>
    </location>
</feature>
<keyword evidence="2" id="KW-0732">Signal</keyword>
<evidence type="ECO:0008006" key="5">
    <source>
        <dbReference type="Google" id="ProtNLM"/>
    </source>
</evidence>
<evidence type="ECO:0000313" key="4">
    <source>
        <dbReference type="Proteomes" id="UP001199322"/>
    </source>
</evidence>
<dbReference type="EMBL" id="QGBI01000039">
    <property type="protein sequence ID" value="MBX3893375.1"/>
    <property type="molecule type" value="Genomic_DNA"/>
</dbReference>
<dbReference type="AlphaFoldDB" id="A0AAW4QBI3"/>
<organism evidence="3 4">
    <name type="scientific">Ralstonia pickettii</name>
    <name type="common">Burkholderia pickettii</name>
    <dbReference type="NCBI Taxonomy" id="329"/>
    <lineage>
        <taxon>Bacteria</taxon>
        <taxon>Pseudomonadati</taxon>
        <taxon>Pseudomonadota</taxon>
        <taxon>Betaproteobacteria</taxon>
        <taxon>Burkholderiales</taxon>
        <taxon>Burkholderiaceae</taxon>
        <taxon>Ralstonia</taxon>
    </lineage>
</organism>
<evidence type="ECO:0000256" key="2">
    <source>
        <dbReference type="SAM" id="SignalP"/>
    </source>
</evidence>
<name>A0AAW4QBI3_RALPI</name>
<feature type="chain" id="PRO_5043924354" description="Prolin-rich transmembrane protein" evidence="2">
    <location>
        <begin position="25"/>
        <end position="166"/>
    </location>
</feature>
<proteinExistence type="predicted"/>
<comment type="caution">
    <text evidence="3">The sequence shown here is derived from an EMBL/GenBank/DDBJ whole genome shotgun (WGS) entry which is preliminary data.</text>
</comment>
<feature type="region of interest" description="Disordered" evidence="1">
    <location>
        <begin position="38"/>
        <end position="103"/>
    </location>
</feature>
<feature type="compositionally biased region" description="Basic and acidic residues" evidence="1">
    <location>
        <begin position="61"/>
        <end position="75"/>
    </location>
</feature>
<accession>A0AAW4QBI3</accession>
<reference evidence="3" key="1">
    <citation type="submission" date="2018-06" db="EMBL/GenBank/DDBJ databases">
        <authorList>
            <person name="O'Rourke A."/>
        </authorList>
    </citation>
    <scope>NUCLEOTIDE SEQUENCE</scope>
    <source>
        <strain evidence="3">132550021-3</strain>
    </source>
</reference>
<dbReference type="RefSeq" id="WP_162634500.1">
    <property type="nucleotide sequence ID" value="NZ_QGAQ01000038.1"/>
</dbReference>
<sequence>MKGLGLSKSLQALLLATTSLTAVALLKPDAVEVPVINAVPPRSADGPSESSSDTGAPWVRLEGEEWKPNAPEQDKVAAVPAPAPSRLPPPAPVIPPKPTAPDPALTYLGHMDQDGRSYVFLGRGARPLVVEVGGQVDAQWKVERASASEVELRYLPLDEVRLIAVQ</sequence>
<gene>
    <name evidence="3" type="ORF">DEE74_26250</name>
</gene>
<dbReference type="Proteomes" id="UP001199322">
    <property type="component" value="Unassembled WGS sequence"/>
</dbReference>
<feature type="signal peptide" evidence="2">
    <location>
        <begin position="1"/>
        <end position="24"/>
    </location>
</feature>
<evidence type="ECO:0000313" key="3">
    <source>
        <dbReference type="EMBL" id="MBX3893375.1"/>
    </source>
</evidence>
<protein>
    <recommendedName>
        <fullName evidence="5">Prolin-rich transmembrane protein</fullName>
    </recommendedName>
</protein>